<evidence type="ECO:0000313" key="4">
    <source>
        <dbReference type="Proteomes" id="UP000826656"/>
    </source>
</evidence>
<dbReference type="PANTHER" id="PTHR33437">
    <property type="entry name" value="OS06G0361200 PROTEIN"/>
    <property type="match status" value="1"/>
</dbReference>
<name>A0ABQ7WUU3_SOLTU</name>
<dbReference type="Pfam" id="PF03732">
    <property type="entry name" value="Retrotrans_gag"/>
    <property type="match status" value="1"/>
</dbReference>
<evidence type="ECO:0000313" key="3">
    <source>
        <dbReference type="EMBL" id="KAH0784021.1"/>
    </source>
</evidence>
<keyword evidence="4" id="KW-1185">Reference proteome</keyword>
<proteinExistence type="predicted"/>
<dbReference type="Proteomes" id="UP000826656">
    <property type="component" value="Unassembled WGS sequence"/>
</dbReference>
<feature type="domain" description="Retrotransposon gag" evidence="2">
    <location>
        <begin position="347"/>
        <end position="436"/>
    </location>
</feature>
<feature type="region of interest" description="Disordered" evidence="1">
    <location>
        <begin position="1"/>
        <end position="35"/>
    </location>
</feature>
<feature type="compositionally biased region" description="Polar residues" evidence="1">
    <location>
        <begin position="1"/>
        <end position="11"/>
    </location>
</feature>
<sequence length="714" mass="80186">MTFKKTNSKSAFASKSGSISVTASASKSGSISVSASKSPSASALKSASASVFAFASAKTNGSKFCIDVENILDVTAGSMGPITRNQAKLLEQQASRVSSESATVFGLSPKHVKSPTKAAKENIAEMVERVLAQLSPSTYEKSFASADNDVLSTGSTPHNMFATHVKENQRYSPLPTMVMHAMVTNASSVEEQRVSLTRAIEGLTKYVQDQDARIVKLTDRVKGMMDEESSHAPGKRPQVQETVDCPTKHVEYAKEFQVSSEGTIPINQIRELIMGTIKDKYEVATKSSSTYARPYTTRIDSLKIPAGYQPPKFQQFDGKGSPKQHVAHFIETCNNAGTYDDYLVKQFVRSLKGNAFDWYTDLESGSIDSWEQMEQEFLNRFYRTRRTVSMVELTNTRQRNEEPVFDFINRWRHASLNCKDRLSEASGIEMCIQGMHWGLRYILQGIKPKTFEELATRTHDMELSMSSVGTEAPPVHELRKVKERQEFKKVGKYLPKTENKESMNVNASHVKFTTRVGNTQSAKANSFEGRTNQKLTLKEMQRKDYPFLDSDVSAIFDELLEMKLFELPEMKQPDEAGRSDDPKYCKYHRLVGHPIEKCFVFKDKIMDLAREGKIELEDEKLSSNHVSVASDLPNPIMTYNFVEGNMEQDIPNTNQTRMIKFGDFEPIEVNNLLSLPILSDMAFVGEGSTRQDEDLVDDLDDWGWTLVLVVDAEK</sequence>
<dbReference type="EMBL" id="JAIVGD010000001">
    <property type="protein sequence ID" value="KAH0784021.1"/>
    <property type="molecule type" value="Genomic_DNA"/>
</dbReference>
<accession>A0ABQ7WUU3</accession>
<organism evidence="3 4">
    <name type="scientific">Solanum tuberosum</name>
    <name type="common">Potato</name>
    <dbReference type="NCBI Taxonomy" id="4113"/>
    <lineage>
        <taxon>Eukaryota</taxon>
        <taxon>Viridiplantae</taxon>
        <taxon>Streptophyta</taxon>
        <taxon>Embryophyta</taxon>
        <taxon>Tracheophyta</taxon>
        <taxon>Spermatophyta</taxon>
        <taxon>Magnoliopsida</taxon>
        <taxon>eudicotyledons</taxon>
        <taxon>Gunneridae</taxon>
        <taxon>Pentapetalae</taxon>
        <taxon>asterids</taxon>
        <taxon>lamiids</taxon>
        <taxon>Solanales</taxon>
        <taxon>Solanaceae</taxon>
        <taxon>Solanoideae</taxon>
        <taxon>Solaneae</taxon>
        <taxon>Solanum</taxon>
    </lineage>
</organism>
<gene>
    <name evidence="3" type="ORF">KY290_003619</name>
</gene>
<dbReference type="InterPro" id="IPR005162">
    <property type="entry name" value="Retrotrans_gag_dom"/>
</dbReference>
<feature type="compositionally biased region" description="Low complexity" evidence="1">
    <location>
        <begin position="13"/>
        <end position="35"/>
    </location>
</feature>
<protein>
    <recommendedName>
        <fullName evidence="2">Retrotransposon gag domain-containing protein</fullName>
    </recommendedName>
</protein>
<evidence type="ECO:0000256" key="1">
    <source>
        <dbReference type="SAM" id="MobiDB-lite"/>
    </source>
</evidence>
<evidence type="ECO:0000259" key="2">
    <source>
        <dbReference type="Pfam" id="PF03732"/>
    </source>
</evidence>
<reference evidence="3 4" key="1">
    <citation type="journal article" date="2021" name="bioRxiv">
        <title>Chromosome-scale and haplotype-resolved genome assembly of a tetraploid potato cultivar.</title>
        <authorList>
            <person name="Sun H."/>
            <person name="Jiao W.-B."/>
            <person name="Krause K."/>
            <person name="Campoy J.A."/>
            <person name="Goel M."/>
            <person name="Folz-Donahue K."/>
            <person name="Kukat C."/>
            <person name="Huettel B."/>
            <person name="Schneeberger K."/>
        </authorList>
    </citation>
    <scope>NUCLEOTIDE SEQUENCE [LARGE SCALE GENOMIC DNA]</scope>
    <source>
        <strain evidence="3">SolTubOtavaFocal</strain>
        <tissue evidence="3">Leaves</tissue>
    </source>
</reference>
<comment type="caution">
    <text evidence="3">The sequence shown here is derived from an EMBL/GenBank/DDBJ whole genome shotgun (WGS) entry which is preliminary data.</text>
</comment>
<dbReference type="PANTHER" id="PTHR33437:SF2">
    <property type="entry name" value="OS06G0361200 PROTEIN"/>
    <property type="match status" value="1"/>
</dbReference>